<dbReference type="InParanoid" id="A0A1X7VSY2"/>
<evidence type="ECO:0000313" key="1">
    <source>
        <dbReference type="EnsemblMetazoa" id="Aqu2.1.43192_001"/>
    </source>
</evidence>
<accession>A0A1X7VSY2</accession>
<reference evidence="1" key="1">
    <citation type="submission" date="2017-05" db="UniProtKB">
        <authorList>
            <consortium name="EnsemblMetazoa"/>
        </authorList>
    </citation>
    <scope>IDENTIFICATION</scope>
</reference>
<sequence length="59" mass="6266">MDHSPGISNIKEQSISAIVGLNVLCSSPSVSVKRCSSPLITLALKSSEQSDIDCFVDEE</sequence>
<name>A0A1X7VSY2_AMPQE</name>
<dbReference type="EnsemblMetazoa" id="Aqu2.1.43192_001">
    <property type="protein sequence ID" value="Aqu2.1.43192_001"/>
    <property type="gene ID" value="Aqu2.1.43192"/>
</dbReference>
<organism evidence="1">
    <name type="scientific">Amphimedon queenslandica</name>
    <name type="common">Sponge</name>
    <dbReference type="NCBI Taxonomy" id="400682"/>
    <lineage>
        <taxon>Eukaryota</taxon>
        <taxon>Metazoa</taxon>
        <taxon>Porifera</taxon>
        <taxon>Demospongiae</taxon>
        <taxon>Heteroscleromorpha</taxon>
        <taxon>Haplosclerida</taxon>
        <taxon>Niphatidae</taxon>
        <taxon>Amphimedon</taxon>
    </lineage>
</organism>
<dbReference type="AlphaFoldDB" id="A0A1X7VSY2"/>
<proteinExistence type="predicted"/>
<protein>
    <submittedName>
        <fullName evidence="1">Uncharacterized protein</fullName>
    </submittedName>
</protein>